<evidence type="ECO:0000313" key="2">
    <source>
        <dbReference type="EnsemblPlants" id="OB01G49220.1"/>
    </source>
</evidence>
<dbReference type="eggNOG" id="KOG1075">
    <property type="taxonomic scope" value="Eukaryota"/>
</dbReference>
<accession>J3L6R6</accession>
<sequence length="219" mass="25748">MISSVALKDCDDSLIWELEGNKGFSSRSLYRFITFRGMSDKRIIRLWAAPIPPKVKHFWLLLRDRIQSAANLKARNWDGSEFCKLCGQLETCQHIIFQCPLAKFMWCLVRDVFDWQLAPNDLEMFFYLVVDRRTDKQSRVVLMLLGACCWSVWLIRNDMVFREKLVSSPCIIIYRVVSFLSQWRVLAKEDEEDQLETMKTKLLDGVKNLRPRSRGRSDA</sequence>
<dbReference type="Proteomes" id="UP000006038">
    <property type="component" value="Chromosome 1"/>
</dbReference>
<name>J3L6R6_ORYBR</name>
<dbReference type="HOGENOM" id="CLU_109991_0_0_1"/>
<reference evidence="2" key="2">
    <citation type="submission" date="2013-04" db="UniProtKB">
        <authorList>
            <consortium name="EnsemblPlants"/>
        </authorList>
    </citation>
    <scope>IDENTIFICATION</scope>
</reference>
<organism evidence="2">
    <name type="scientific">Oryza brachyantha</name>
    <name type="common">malo sina</name>
    <dbReference type="NCBI Taxonomy" id="4533"/>
    <lineage>
        <taxon>Eukaryota</taxon>
        <taxon>Viridiplantae</taxon>
        <taxon>Streptophyta</taxon>
        <taxon>Embryophyta</taxon>
        <taxon>Tracheophyta</taxon>
        <taxon>Spermatophyta</taxon>
        <taxon>Magnoliopsida</taxon>
        <taxon>Liliopsida</taxon>
        <taxon>Poales</taxon>
        <taxon>Poaceae</taxon>
        <taxon>BOP clade</taxon>
        <taxon>Oryzoideae</taxon>
        <taxon>Oryzeae</taxon>
        <taxon>Oryzinae</taxon>
        <taxon>Oryza</taxon>
    </lineage>
</organism>
<dbReference type="InterPro" id="IPR026960">
    <property type="entry name" value="RVT-Znf"/>
</dbReference>
<proteinExistence type="predicted"/>
<dbReference type="Pfam" id="PF13966">
    <property type="entry name" value="zf-RVT"/>
    <property type="match status" value="1"/>
</dbReference>
<protein>
    <recommendedName>
        <fullName evidence="1">Reverse transcriptase zinc-binding domain-containing protein</fullName>
    </recommendedName>
</protein>
<dbReference type="EnsemblPlants" id="OB01G49220.1">
    <property type="protein sequence ID" value="OB01G49220.1"/>
    <property type="gene ID" value="OB01G49220"/>
</dbReference>
<feature type="domain" description="Reverse transcriptase zinc-binding" evidence="1">
    <location>
        <begin position="24"/>
        <end position="106"/>
    </location>
</feature>
<keyword evidence="3" id="KW-1185">Reference proteome</keyword>
<dbReference type="OMA" id="KRELMIY"/>
<dbReference type="AlphaFoldDB" id="J3L6R6"/>
<evidence type="ECO:0000313" key="3">
    <source>
        <dbReference type="Proteomes" id="UP000006038"/>
    </source>
</evidence>
<evidence type="ECO:0000259" key="1">
    <source>
        <dbReference type="Pfam" id="PF13966"/>
    </source>
</evidence>
<dbReference type="Gramene" id="OB01G49220.1">
    <property type="protein sequence ID" value="OB01G49220.1"/>
    <property type="gene ID" value="OB01G49220"/>
</dbReference>
<reference evidence="2" key="1">
    <citation type="journal article" date="2013" name="Nat. Commun.">
        <title>Whole-genome sequencing of Oryza brachyantha reveals mechanisms underlying Oryza genome evolution.</title>
        <authorList>
            <person name="Chen J."/>
            <person name="Huang Q."/>
            <person name="Gao D."/>
            <person name="Wang J."/>
            <person name="Lang Y."/>
            <person name="Liu T."/>
            <person name="Li B."/>
            <person name="Bai Z."/>
            <person name="Luis Goicoechea J."/>
            <person name="Liang C."/>
            <person name="Chen C."/>
            <person name="Zhang W."/>
            <person name="Sun S."/>
            <person name="Liao Y."/>
            <person name="Zhang X."/>
            <person name="Yang L."/>
            <person name="Song C."/>
            <person name="Wang M."/>
            <person name="Shi J."/>
            <person name="Liu G."/>
            <person name="Liu J."/>
            <person name="Zhou H."/>
            <person name="Zhou W."/>
            <person name="Yu Q."/>
            <person name="An N."/>
            <person name="Chen Y."/>
            <person name="Cai Q."/>
            <person name="Wang B."/>
            <person name="Liu B."/>
            <person name="Min J."/>
            <person name="Huang Y."/>
            <person name="Wu H."/>
            <person name="Li Z."/>
            <person name="Zhang Y."/>
            <person name="Yin Y."/>
            <person name="Song W."/>
            <person name="Jiang J."/>
            <person name="Jackson S.A."/>
            <person name="Wing R.A."/>
            <person name="Wang J."/>
            <person name="Chen M."/>
        </authorList>
    </citation>
    <scope>NUCLEOTIDE SEQUENCE [LARGE SCALE GENOMIC DNA]</scope>
    <source>
        <strain evidence="2">cv. IRGC 101232</strain>
    </source>
</reference>
<dbReference type="STRING" id="4533.J3L6R6"/>